<dbReference type="OrthoDB" id="5540934at2"/>
<evidence type="ECO:0000313" key="4">
    <source>
        <dbReference type="EMBL" id="PAU77054.1"/>
    </source>
</evidence>
<evidence type="ECO:0000256" key="2">
    <source>
        <dbReference type="ARBA" id="ARBA00022705"/>
    </source>
</evidence>
<dbReference type="AlphaFoldDB" id="A0A2A2EX68"/>
<feature type="region of interest" description="Disordered" evidence="3">
    <location>
        <begin position="276"/>
        <end position="302"/>
    </location>
</feature>
<organism evidence="4 5">
    <name type="scientific">Halovibrio salipaludis</name>
    <dbReference type="NCBI Taxonomy" id="2032626"/>
    <lineage>
        <taxon>Bacteria</taxon>
        <taxon>Pseudomonadati</taxon>
        <taxon>Pseudomonadota</taxon>
        <taxon>Gammaproteobacteria</taxon>
        <taxon>Oceanospirillales</taxon>
        <taxon>Halomonadaceae</taxon>
        <taxon>Halovibrio</taxon>
    </lineage>
</organism>
<proteinExistence type="inferred from homology"/>
<dbReference type="RefSeq" id="WP_095618589.1">
    <property type="nucleotide sequence ID" value="NZ_NSKD01000010.1"/>
</dbReference>
<dbReference type="InterPro" id="IPR000989">
    <property type="entry name" value="Rep"/>
</dbReference>
<keyword evidence="2" id="KW-0235">DNA replication</keyword>
<dbReference type="Pfam" id="PF01446">
    <property type="entry name" value="Rep_1"/>
    <property type="match status" value="1"/>
</dbReference>
<protein>
    <submittedName>
        <fullName evidence="4">Uncharacterized protein</fullName>
    </submittedName>
</protein>
<sequence length="302" mass="35777">MNQFNDHQENKSLISLEKYKPIADDTAGVFSADHRYRKEATRLQECASNVRIHLNPSQEPTNTTWYCKHRHCPICQNRFSARWRVRLQWILRTMRAEGYKPHWLFLTLTVRNCPVTELRSQIQAMNKAFSRLTDRHALRHVHGSVRFLEVDQGQDDPETAHPHFHCLLLVAPTMRGGKDYLSRDRWAQLWKESLQVHYTPEVDVQRLNPEGQSVDEEVLRRLSYSTKPRVTIPEPAWFLEMVEQLHHTQRAIVTGQLKHWTERFKAANQDWHINELNVDPESDPHKRYRWDPDQGSYVEMSS</sequence>
<evidence type="ECO:0000256" key="3">
    <source>
        <dbReference type="SAM" id="MobiDB-lite"/>
    </source>
</evidence>
<dbReference type="EMBL" id="NSKD01000010">
    <property type="protein sequence ID" value="PAU77054.1"/>
    <property type="molecule type" value="Genomic_DNA"/>
</dbReference>
<keyword evidence="5" id="KW-1185">Reference proteome</keyword>
<dbReference type="GO" id="GO:0003677">
    <property type="term" value="F:DNA binding"/>
    <property type="evidence" value="ECO:0007669"/>
    <property type="project" value="InterPro"/>
</dbReference>
<accession>A0A2A2EX68</accession>
<evidence type="ECO:0000313" key="5">
    <source>
        <dbReference type="Proteomes" id="UP000218896"/>
    </source>
</evidence>
<dbReference type="Proteomes" id="UP000218896">
    <property type="component" value="Unassembled WGS sequence"/>
</dbReference>
<feature type="compositionally biased region" description="Basic and acidic residues" evidence="3">
    <location>
        <begin position="282"/>
        <end position="292"/>
    </location>
</feature>
<reference evidence="4 5" key="1">
    <citation type="submission" date="2017-08" db="EMBL/GenBank/DDBJ databases">
        <title>Halovibrio sewagensis sp. nov., isolated from wastewater of high salinity.</title>
        <authorList>
            <person name="Dong X."/>
            <person name="Zhang G."/>
        </authorList>
    </citation>
    <scope>NUCLEOTIDE SEQUENCE [LARGE SCALE GENOMIC DNA]</scope>
    <source>
        <strain evidence="4 5">YL5-2</strain>
    </source>
</reference>
<evidence type="ECO:0000256" key="1">
    <source>
        <dbReference type="ARBA" id="ARBA00008909"/>
    </source>
</evidence>
<name>A0A2A2EX68_9GAMM</name>
<gene>
    <name evidence="4" type="ORF">CK501_15150</name>
</gene>
<comment type="similarity">
    <text evidence="1">Belongs to the Gram-positive plasmids replication protein type 1 family.</text>
</comment>
<dbReference type="GO" id="GO:0006260">
    <property type="term" value="P:DNA replication"/>
    <property type="evidence" value="ECO:0007669"/>
    <property type="project" value="UniProtKB-KW"/>
</dbReference>
<comment type="caution">
    <text evidence="4">The sequence shown here is derived from an EMBL/GenBank/DDBJ whole genome shotgun (WGS) entry which is preliminary data.</text>
</comment>